<evidence type="ECO:0000256" key="2">
    <source>
        <dbReference type="ARBA" id="ARBA00022750"/>
    </source>
</evidence>
<dbReference type="GO" id="GO:0006508">
    <property type="term" value="P:proteolysis"/>
    <property type="evidence" value="ECO:0007669"/>
    <property type="project" value="UniProtKB-KW"/>
</dbReference>
<comment type="caution">
    <text evidence="6">The sequence shown here is derived from an EMBL/GenBank/DDBJ whole genome shotgun (WGS) entry which is preliminary data.</text>
</comment>
<dbReference type="InterPro" id="IPR001995">
    <property type="entry name" value="Peptidase_A2_cat"/>
</dbReference>
<dbReference type="InterPro" id="IPR033704">
    <property type="entry name" value="dUTPase_trimeric"/>
</dbReference>
<feature type="region of interest" description="Disordered" evidence="4">
    <location>
        <begin position="101"/>
        <end position="122"/>
    </location>
</feature>
<keyword evidence="3" id="KW-0378">Hydrolase</keyword>
<keyword evidence="2" id="KW-0064">Aspartyl protease</keyword>
<keyword evidence="7" id="KW-1185">Reference proteome</keyword>
<evidence type="ECO:0000259" key="5">
    <source>
        <dbReference type="PROSITE" id="PS50175"/>
    </source>
</evidence>
<evidence type="ECO:0000256" key="3">
    <source>
        <dbReference type="ARBA" id="ARBA00022801"/>
    </source>
</evidence>
<evidence type="ECO:0000313" key="7">
    <source>
        <dbReference type="Proteomes" id="UP000586926"/>
    </source>
</evidence>
<accession>A0A7K7X3U7</accession>
<feature type="non-terminal residue" evidence="6">
    <location>
        <position position="161"/>
    </location>
</feature>
<dbReference type="PANTHER" id="PTHR19422">
    <property type="entry name" value="GAG RETROVIRAL POLYPROTEIN"/>
    <property type="match status" value="1"/>
</dbReference>
<dbReference type="AlphaFoldDB" id="A0A7K7X3U7"/>
<dbReference type="EMBL" id="VZTA01004902">
    <property type="protein sequence ID" value="NXA60221.1"/>
    <property type="molecule type" value="Genomic_DNA"/>
</dbReference>
<keyword evidence="1" id="KW-0645">Protease</keyword>
<dbReference type="InterPro" id="IPR029054">
    <property type="entry name" value="dUTPase-like"/>
</dbReference>
<evidence type="ECO:0000313" key="6">
    <source>
        <dbReference type="EMBL" id="NXA60221.1"/>
    </source>
</evidence>
<organism evidence="6 7">
    <name type="scientific">Mohoua ochrocephala</name>
    <dbReference type="NCBI Taxonomy" id="874463"/>
    <lineage>
        <taxon>Eukaryota</taxon>
        <taxon>Metazoa</taxon>
        <taxon>Chordata</taxon>
        <taxon>Craniata</taxon>
        <taxon>Vertebrata</taxon>
        <taxon>Euteleostomi</taxon>
        <taxon>Archelosauria</taxon>
        <taxon>Archosauria</taxon>
        <taxon>Dinosauria</taxon>
        <taxon>Saurischia</taxon>
        <taxon>Theropoda</taxon>
        <taxon>Coelurosauria</taxon>
        <taxon>Aves</taxon>
        <taxon>Neognathae</taxon>
        <taxon>Neoaves</taxon>
        <taxon>Telluraves</taxon>
        <taxon>Australaves</taxon>
        <taxon>Passeriformes</taxon>
        <taxon>Meliphagoidea</taxon>
        <taxon>Acanthizidae</taxon>
        <taxon>Mohoua</taxon>
    </lineage>
</organism>
<feature type="domain" description="Peptidase A2" evidence="5">
    <location>
        <begin position="147"/>
        <end position="161"/>
    </location>
</feature>
<dbReference type="Proteomes" id="UP000586926">
    <property type="component" value="Unassembled WGS sequence"/>
</dbReference>
<dbReference type="SUPFAM" id="SSF51283">
    <property type="entry name" value="dUTPase-like"/>
    <property type="match status" value="1"/>
</dbReference>
<dbReference type="InterPro" id="IPR036157">
    <property type="entry name" value="dUTPase-like_sf"/>
</dbReference>
<dbReference type="Gene3D" id="2.70.40.10">
    <property type="match status" value="1"/>
</dbReference>
<proteinExistence type="predicted"/>
<sequence length="161" mass="16863">GSLGVDLETSVDVTLTDSKVALIPTMANGPLHQGDSIIGGLLVGRSSAGKQGLIVLPSVIDADYTGNIKIIAYTLHPPVRIPAGSKIAQIVDLLNSQPLCDRPQPNWQKPRGTGSFGSTGAAMSTQKLSQRPTQLVVMQQDSQQIEFHPLLGTGADVTIVS</sequence>
<protein>
    <submittedName>
        <fullName evidence="6">POK9 protein</fullName>
    </submittedName>
</protein>
<dbReference type="PROSITE" id="PS50175">
    <property type="entry name" value="ASP_PROT_RETROV"/>
    <property type="match status" value="1"/>
</dbReference>
<evidence type="ECO:0000256" key="4">
    <source>
        <dbReference type="SAM" id="MobiDB-lite"/>
    </source>
</evidence>
<dbReference type="InterPro" id="IPR051592">
    <property type="entry name" value="HERV-K_Pro_peptidase_A2"/>
</dbReference>
<name>A0A7K7X3U7_9PASS</name>
<evidence type="ECO:0000256" key="1">
    <source>
        <dbReference type="ARBA" id="ARBA00022670"/>
    </source>
</evidence>
<feature type="non-terminal residue" evidence="6">
    <location>
        <position position="1"/>
    </location>
</feature>
<dbReference type="Pfam" id="PF00692">
    <property type="entry name" value="dUTPase"/>
    <property type="match status" value="1"/>
</dbReference>
<dbReference type="GO" id="GO:0004190">
    <property type="term" value="F:aspartic-type endopeptidase activity"/>
    <property type="evidence" value="ECO:0007669"/>
    <property type="project" value="UniProtKB-KW"/>
</dbReference>
<dbReference type="CDD" id="cd07557">
    <property type="entry name" value="trimeric_dUTPase"/>
    <property type="match status" value="1"/>
</dbReference>
<dbReference type="PANTHER" id="PTHR19422:SF123">
    <property type="entry name" value="RT1 CLASS I, LOCUS CE15"/>
    <property type="match status" value="1"/>
</dbReference>
<reference evidence="6 7" key="1">
    <citation type="submission" date="2019-09" db="EMBL/GenBank/DDBJ databases">
        <title>Bird 10,000 Genomes (B10K) Project - Family phase.</title>
        <authorList>
            <person name="Zhang G."/>
        </authorList>
    </citation>
    <scope>NUCLEOTIDE SEQUENCE [LARGE SCALE GENOMIC DNA]</scope>
    <source>
        <strain evidence="6">B10K-DU-030-22</strain>
        <tissue evidence="6">Blood</tissue>
    </source>
</reference>
<gene>
    <name evidence="6" type="primary">Ervk9_0</name>
    <name evidence="6" type="ORF">MOHOCH_R10639</name>
</gene>